<comment type="caution">
    <text evidence="1">The sequence shown here is derived from an EMBL/GenBank/DDBJ whole genome shotgun (WGS) entry which is preliminary data.</text>
</comment>
<dbReference type="EMBL" id="MFHT01000013">
    <property type="protein sequence ID" value="OGF77726.1"/>
    <property type="molecule type" value="Genomic_DNA"/>
</dbReference>
<sequence>MGKTPFNVKVFFNGSELPIDPNGYLGMLRPGTARIQVTCSQADIHAFSVDGNKRITLLKVRRDNCIGTKWFRADVHLEQRHQQVCTLVAKVPGREQVIPVYPNSVRLVELAQWGGFNIWEVSIIGWKGNFFLKSQLVHTATLFRDGDRVKCPYFAEKYRSWPHLIEMCGELAREAGIQIPNISLYAQDSAVTPGGLAQGQAIVIHFEYAHMFGVARLRNGNSILVLPDQLPVRNGELLPYLELGEVVRVKSVEKLPRRDKPSFFTHEAIGVSLAS</sequence>
<accession>A0A1F5WPZ3</accession>
<proteinExistence type="predicted"/>
<gene>
    <name evidence="1" type="ORF">A3F23_01550</name>
</gene>
<protein>
    <submittedName>
        <fullName evidence="1">Uncharacterized protein</fullName>
    </submittedName>
</protein>
<dbReference type="Proteomes" id="UP000177723">
    <property type="component" value="Unassembled WGS sequence"/>
</dbReference>
<organism evidence="1 2">
    <name type="scientific">Candidatus Giovannonibacteria bacterium RIFCSPHIGHO2_12_FULL_43_15</name>
    <dbReference type="NCBI Taxonomy" id="1798341"/>
    <lineage>
        <taxon>Bacteria</taxon>
        <taxon>Candidatus Giovannoniibacteriota</taxon>
    </lineage>
</organism>
<dbReference type="AlphaFoldDB" id="A0A1F5WPZ3"/>
<name>A0A1F5WPZ3_9BACT</name>
<evidence type="ECO:0000313" key="1">
    <source>
        <dbReference type="EMBL" id="OGF77726.1"/>
    </source>
</evidence>
<evidence type="ECO:0000313" key="2">
    <source>
        <dbReference type="Proteomes" id="UP000177723"/>
    </source>
</evidence>
<reference evidence="1 2" key="1">
    <citation type="journal article" date="2016" name="Nat. Commun.">
        <title>Thousands of microbial genomes shed light on interconnected biogeochemical processes in an aquifer system.</title>
        <authorList>
            <person name="Anantharaman K."/>
            <person name="Brown C.T."/>
            <person name="Hug L.A."/>
            <person name="Sharon I."/>
            <person name="Castelle C.J."/>
            <person name="Probst A.J."/>
            <person name="Thomas B.C."/>
            <person name="Singh A."/>
            <person name="Wilkins M.J."/>
            <person name="Karaoz U."/>
            <person name="Brodie E.L."/>
            <person name="Williams K.H."/>
            <person name="Hubbard S.S."/>
            <person name="Banfield J.F."/>
        </authorList>
    </citation>
    <scope>NUCLEOTIDE SEQUENCE [LARGE SCALE GENOMIC DNA]</scope>
</reference>